<reference evidence="3" key="1">
    <citation type="journal article" date="2016" name="Nat. Commun.">
        <title>The Gonium pectorale genome demonstrates co-option of cell cycle regulation during the evolution of multicellularity.</title>
        <authorList>
            <person name="Hanschen E.R."/>
            <person name="Marriage T.N."/>
            <person name="Ferris P.J."/>
            <person name="Hamaji T."/>
            <person name="Toyoda A."/>
            <person name="Fujiyama A."/>
            <person name="Neme R."/>
            <person name="Noguchi H."/>
            <person name="Minakuchi Y."/>
            <person name="Suzuki M."/>
            <person name="Kawai-Toyooka H."/>
            <person name="Smith D.R."/>
            <person name="Sparks H."/>
            <person name="Anderson J."/>
            <person name="Bakaric R."/>
            <person name="Luria V."/>
            <person name="Karger A."/>
            <person name="Kirschner M.W."/>
            <person name="Durand P.M."/>
            <person name="Michod R.E."/>
            <person name="Nozaki H."/>
            <person name="Olson B.J."/>
        </authorList>
    </citation>
    <scope>NUCLEOTIDE SEQUENCE [LARGE SCALE GENOMIC DNA]</scope>
    <source>
        <strain evidence="3">NIES-2863</strain>
    </source>
</reference>
<evidence type="ECO:0000313" key="2">
    <source>
        <dbReference type="EMBL" id="KXZ44929.1"/>
    </source>
</evidence>
<dbReference type="OrthoDB" id="555196at2759"/>
<organism evidence="2 3">
    <name type="scientific">Gonium pectorale</name>
    <name type="common">Green alga</name>
    <dbReference type="NCBI Taxonomy" id="33097"/>
    <lineage>
        <taxon>Eukaryota</taxon>
        <taxon>Viridiplantae</taxon>
        <taxon>Chlorophyta</taxon>
        <taxon>core chlorophytes</taxon>
        <taxon>Chlorophyceae</taxon>
        <taxon>CS clade</taxon>
        <taxon>Chlamydomonadales</taxon>
        <taxon>Volvocaceae</taxon>
        <taxon>Gonium</taxon>
    </lineage>
</organism>
<name>A0A150G4X1_GONPE</name>
<sequence length="171" mass="19243">MSTVFNVAHLTGNLSACVQSLSSQVSDLRAELDDVKSRLVVLESEAPESSKVVFRYIIDEVHKKIQVKFGTKPEEQLWSTYLWEKSSNERAWFEDRRLGFAELALLSKEPNIDFEAGNNAAHHPEPALVSRIVGEESESWRRLWDIVCSCAQPALLTTCPSVLQFPEAVLP</sequence>
<feature type="coiled-coil region" evidence="1">
    <location>
        <begin position="18"/>
        <end position="45"/>
    </location>
</feature>
<dbReference type="AlphaFoldDB" id="A0A150G4X1"/>
<accession>A0A150G4X1</accession>
<evidence type="ECO:0000313" key="3">
    <source>
        <dbReference type="Proteomes" id="UP000075714"/>
    </source>
</evidence>
<dbReference type="EMBL" id="LSYV01000061">
    <property type="protein sequence ID" value="KXZ44929.1"/>
    <property type="molecule type" value="Genomic_DNA"/>
</dbReference>
<comment type="caution">
    <text evidence="2">The sequence shown here is derived from an EMBL/GenBank/DDBJ whole genome shotgun (WGS) entry which is preliminary data.</text>
</comment>
<proteinExistence type="predicted"/>
<dbReference type="Proteomes" id="UP000075714">
    <property type="component" value="Unassembled WGS sequence"/>
</dbReference>
<protein>
    <submittedName>
        <fullName evidence="2">Uncharacterized protein</fullName>
    </submittedName>
</protein>
<evidence type="ECO:0000256" key="1">
    <source>
        <dbReference type="SAM" id="Coils"/>
    </source>
</evidence>
<gene>
    <name evidence="2" type="ORF">GPECTOR_60g706</name>
</gene>
<keyword evidence="1" id="KW-0175">Coiled coil</keyword>
<keyword evidence="3" id="KW-1185">Reference proteome</keyword>